<gene>
    <name evidence="7" type="ORF">B0H16DRAFT_1539068</name>
</gene>
<feature type="signal peptide" evidence="6">
    <location>
        <begin position="1"/>
        <end position="22"/>
    </location>
</feature>
<feature type="chain" id="PRO_5042127826" description="Pali-domain-containing protein" evidence="6">
    <location>
        <begin position="23"/>
        <end position="207"/>
    </location>
</feature>
<evidence type="ECO:0000256" key="4">
    <source>
        <dbReference type="ARBA" id="ARBA00023136"/>
    </source>
</evidence>
<feature type="transmembrane region" description="Helical" evidence="5">
    <location>
        <begin position="167"/>
        <end position="190"/>
    </location>
</feature>
<dbReference type="GO" id="GO:0032153">
    <property type="term" value="C:cell division site"/>
    <property type="evidence" value="ECO:0007669"/>
    <property type="project" value="TreeGrafter"/>
</dbReference>
<evidence type="ECO:0000256" key="6">
    <source>
        <dbReference type="SAM" id="SignalP"/>
    </source>
</evidence>
<dbReference type="Proteomes" id="UP001215598">
    <property type="component" value="Unassembled WGS sequence"/>
</dbReference>
<organism evidence="7 8">
    <name type="scientific">Mycena metata</name>
    <dbReference type="NCBI Taxonomy" id="1033252"/>
    <lineage>
        <taxon>Eukaryota</taxon>
        <taxon>Fungi</taxon>
        <taxon>Dikarya</taxon>
        <taxon>Basidiomycota</taxon>
        <taxon>Agaricomycotina</taxon>
        <taxon>Agaricomycetes</taxon>
        <taxon>Agaricomycetidae</taxon>
        <taxon>Agaricales</taxon>
        <taxon>Marasmiineae</taxon>
        <taxon>Mycenaceae</taxon>
        <taxon>Mycena</taxon>
    </lineage>
</organism>
<keyword evidence="8" id="KW-1185">Reference proteome</keyword>
<sequence length="207" mass="21888">MPAALHLGTFLIFCGMVMLIVASISAPTVAKIDFLHLPLTNGSSVHFGTLGFCLVNPNGHSCTPTGVGYKIADEISALGINPFSNAQAVSLHGLTEGFILHQIGAGIAGIAFLLAVCSHRLGYLIASLVAFIVFLFSLAALIIDFIVFGAVRDHVHKNNGKATWGNAIWIVLAATIVLFFASIATCFACVTARRHRRSNKVNPGPAY</sequence>
<dbReference type="EMBL" id="JARKIB010000047">
    <property type="protein sequence ID" value="KAJ7756226.1"/>
    <property type="molecule type" value="Genomic_DNA"/>
</dbReference>
<keyword evidence="3 5" id="KW-1133">Transmembrane helix</keyword>
<dbReference type="InterPro" id="IPR009571">
    <property type="entry name" value="SUR7/Rim9-like_fungi"/>
</dbReference>
<comment type="subcellular location">
    <subcellularLocation>
        <location evidence="1">Membrane</location>
        <topology evidence="1">Multi-pass membrane protein</topology>
    </subcellularLocation>
</comment>
<evidence type="ECO:0000256" key="2">
    <source>
        <dbReference type="ARBA" id="ARBA00022692"/>
    </source>
</evidence>
<dbReference type="InterPro" id="IPR051380">
    <property type="entry name" value="pH-response_reg_palI/RIM9"/>
</dbReference>
<reference evidence="7" key="1">
    <citation type="submission" date="2023-03" db="EMBL/GenBank/DDBJ databases">
        <title>Massive genome expansion in bonnet fungi (Mycena s.s.) driven by repeated elements and novel gene families across ecological guilds.</title>
        <authorList>
            <consortium name="Lawrence Berkeley National Laboratory"/>
            <person name="Harder C.B."/>
            <person name="Miyauchi S."/>
            <person name="Viragh M."/>
            <person name="Kuo A."/>
            <person name="Thoen E."/>
            <person name="Andreopoulos B."/>
            <person name="Lu D."/>
            <person name="Skrede I."/>
            <person name="Drula E."/>
            <person name="Henrissat B."/>
            <person name="Morin E."/>
            <person name="Kohler A."/>
            <person name="Barry K."/>
            <person name="LaButti K."/>
            <person name="Morin E."/>
            <person name="Salamov A."/>
            <person name="Lipzen A."/>
            <person name="Mereny Z."/>
            <person name="Hegedus B."/>
            <person name="Baldrian P."/>
            <person name="Stursova M."/>
            <person name="Weitz H."/>
            <person name="Taylor A."/>
            <person name="Grigoriev I.V."/>
            <person name="Nagy L.G."/>
            <person name="Martin F."/>
            <person name="Kauserud H."/>
        </authorList>
    </citation>
    <scope>NUCLEOTIDE SEQUENCE</scope>
    <source>
        <strain evidence="7">CBHHK182m</strain>
    </source>
</reference>
<feature type="transmembrane region" description="Helical" evidence="5">
    <location>
        <begin position="98"/>
        <end position="116"/>
    </location>
</feature>
<protein>
    <recommendedName>
        <fullName evidence="9">Pali-domain-containing protein</fullName>
    </recommendedName>
</protein>
<dbReference type="GO" id="GO:0005886">
    <property type="term" value="C:plasma membrane"/>
    <property type="evidence" value="ECO:0007669"/>
    <property type="project" value="InterPro"/>
</dbReference>
<accession>A0AAD7J4W3</accession>
<evidence type="ECO:0008006" key="9">
    <source>
        <dbReference type="Google" id="ProtNLM"/>
    </source>
</evidence>
<dbReference type="AlphaFoldDB" id="A0AAD7J4W3"/>
<keyword evidence="2 5" id="KW-0812">Transmembrane</keyword>
<dbReference type="GO" id="GO:0035838">
    <property type="term" value="C:growing cell tip"/>
    <property type="evidence" value="ECO:0007669"/>
    <property type="project" value="TreeGrafter"/>
</dbReference>
<comment type="caution">
    <text evidence="7">The sequence shown here is derived from an EMBL/GenBank/DDBJ whole genome shotgun (WGS) entry which is preliminary data.</text>
</comment>
<evidence type="ECO:0000313" key="7">
    <source>
        <dbReference type="EMBL" id="KAJ7756226.1"/>
    </source>
</evidence>
<evidence type="ECO:0000313" key="8">
    <source>
        <dbReference type="Proteomes" id="UP001215598"/>
    </source>
</evidence>
<name>A0AAD7J4W3_9AGAR</name>
<dbReference type="PANTHER" id="PTHR28013">
    <property type="entry name" value="PROTEIN DCV1-RELATED"/>
    <property type="match status" value="1"/>
</dbReference>
<evidence type="ECO:0000256" key="1">
    <source>
        <dbReference type="ARBA" id="ARBA00004141"/>
    </source>
</evidence>
<evidence type="ECO:0000256" key="5">
    <source>
        <dbReference type="SAM" id="Phobius"/>
    </source>
</evidence>
<dbReference type="Pfam" id="PF06687">
    <property type="entry name" value="SUR7"/>
    <property type="match status" value="1"/>
</dbReference>
<feature type="transmembrane region" description="Helical" evidence="5">
    <location>
        <begin position="123"/>
        <end position="147"/>
    </location>
</feature>
<keyword evidence="4 5" id="KW-0472">Membrane</keyword>
<dbReference type="PANTHER" id="PTHR28013:SF3">
    <property type="entry name" value="PROTEIN DCV1-RELATED"/>
    <property type="match status" value="1"/>
</dbReference>
<evidence type="ECO:0000256" key="3">
    <source>
        <dbReference type="ARBA" id="ARBA00022989"/>
    </source>
</evidence>
<keyword evidence="6" id="KW-0732">Signal</keyword>
<proteinExistence type="predicted"/>